<gene>
    <name evidence="1" type="ORF">V2E26_01925</name>
</gene>
<accession>A0ABZ2AGW3</accession>
<reference evidence="1" key="1">
    <citation type="submission" date="2024-01" db="EMBL/GenBank/DDBJ databases">
        <title>Complete genome sequence of Mycoplasma gateae strain 3700.</title>
        <authorList>
            <person name="Spergser J."/>
        </authorList>
    </citation>
    <scope>NUCLEOTIDE SEQUENCE [LARGE SCALE GENOMIC DNA]</scope>
    <source>
        <strain evidence="1">3700</strain>
    </source>
</reference>
<dbReference type="Proteomes" id="UP001431935">
    <property type="component" value="Chromosome"/>
</dbReference>
<evidence type="ECO:0000313" key="1">
    <source>
        <dbReference type="EMBL" id="WVN21153.1"/>
    </source>
</evidence>
<organism evidence="1 2">
    <name type="scientific">Metamycoplasma gateae</name>
    <dbReference type="NCBI Taxonomy" id="35769"/>
    <lineage>
        <taxon>Bacteria</taxon>
        <taxon>Bacillati</taxon>
        <taxon>Mycoplasmatota</taxon>
        <taxon>Mycoplasmoidales</taxon>
        <taxon>Metamycoplasmataceae</taxon>
        <taxon>Metamycoplasma</taxon>
    </lineage>
</organism>
<dbReference type="EMBL" id="CP143578">
    <property type="protein sequence ID" value="WVN21153.1"/>
    <property type="molecule type" value="Genomic_DNA"/>
</dbReference>
<keyword evidence="2" id="KW-1185">Reference proteome</keyword>
<dbReference type="RefSeq" id="WP_330463186.1">
    <property type="nucleotide sequence ID" value="NZ_CP143578.1"/>
</dbReference>
<name>A0ABZ2AGW3_9BACT</name>
<sequence>MMIKVQDYFNGNEITLYKYKITNLKNNQYLDLSISETNSIELEYYGIIRGQIENSSPIIKEMPNGETTTLLEYIEDFNFTSNDTVYDPLNPQEKGFYLFSFKSPDDIDYDVDNFYYINNGSSVLYDTESYETGNNLFEINFSNVKQLKNFDSNRIIFKKYSDSTQNVNVVEIKIPNSMLISDISFIGTKNSIDGKKIKNFSAQPILENNLKQSNLPNIYFYPRIINPIKVEADSVYWFDSFNNYLRFVFDFGSWKLDRSTFKKRIKNFTNNYGIQAKLDDLSEKFFETLERCYYVTNSIMTSFAGFSDSEKNTFRETIYNGNNIKEYTDWQFKVFLDEADSLGNEDILMCFKTFIMMCSGFFQSSYCLKGGFTEEHKMFLPFYVTSLNISERTFLSFNLNSNFYVREKETNNPSSEVLKLSPKEFLNRHNIFKFGTNTITLPFLPNQISEVDISNSPLDFNTSQSLNFNFLLWAPSDIPYLNDYVKYKKLENNNVITKKVEYISANLDGMFAPEFQRKIFERHVAGNTPIEKWKPDPIYVPYDRWFGTAKDERNWYFIKHKKFDEKLQNYPLKDFYYLEEPLENWKVKNVIVKLNNPVCKLDRGGHGSRAQIRCEYTQVQFIYKTIWDLKQTDVRIYSPNFLYSNQGEYLQNNDIEEKELTMKLLFDSDFNLEKINLKSIYADLIKIKTNKDHEFREYKLSSSSNPLNTTTKIYI</sequence>
<evidence type="ECO:0000313" key="2">
    <source>
        <dbReference type="Proteomes" id="UP001431935"/>
    </source>
</evidence>
<proteinExistence type="predicted"/>
<protein>
    <submittedName>
        <fullName evidence="1">Uncharacterized protein</fullName>
    </submittedName>
</protein>